<proteinExistence type="predicted"/>
<sequence length="183" mass="19905">MPRSRSPVGKPFTWASDTDTSLSTTQKTALGGDKAMVAYLRGDTTLEKRNGGKYRDRVTDNGTGTLVSNILGDIVNSSPIYVKAADSGYDFLKSTEGRSYFSFLSNNRANRRAMIYVGANDGMLHGFDALIGVEKFAFMLNQAIVGGNAVKSLATRSRSHCRRSPPTCRCSGARSPACRWCTR</sequence>
<keyword evidence="1" id="KW-0479">Metal-binding</keyword>
<protein>
    <recommendedName>
        <fullName evidence="3">PilY1 beta-propeller domain-containing protein</fullName>
    </recommendedName>
</protein>
<dbReference type="Proteomes" id="UP000701702">
    <property type="component" value="Unassembled WGS sequence"/>
</dbReference>
<dbReference type="InterPro" id="IPR008707">
    <property type="entry name" value="B-propeller_PilY1"/>
</dbReference>
<organism evidence="4 5">
    <name type="scientific">Cupriavidus pinatubonensis</name>
    <dbReference type="NCBI Taxonomy" id="248026"/>
    <lineage>
        <taxon>Bacteria</taxon>
        <taxon>Pseudomonadati</taxon>
        <taxon>Pseudomonadota</taxon>
        <taxon>Betaproteobacteria</taxon>
        <taxon>Burkholderiales</taxon>
        <taxon>Burkholderiaceae</taxon>
        <taxon>Cupriavidus</taxon>
    </lineage>
</organism>
<evidence type="ECO:0000313" key="5">
    <source>
        <dbReference type="Proteomes" id="UP000701702"/>
    </source>
</evidence>
<evidence type="ECO:0000313" key="4">
    <source>
        <dbReference type="EMBL" id="CAG9185398.1"/>
    </source>
</evidence>
<evidence type="ECO:0000256" key="1">
    <source>
        <dbReference type="ARBA" id="ARBA00022723"/>
    </source>
</evidence>
<dbReference type="EMBL" id="CAJZAF010000042">
    <property type="protein sequence ID" value="CAG9185398.1"/>
    <property type="molecule type" value="Genomic_DNA"/>
</dbReference>
<accession>A0ABN7ZHF9</accession>
<name>A0ABN7ZHF9_9BURK</name>
<reference evidence="4 5" key="1">
    <citation type="submission" date="2021-08" db="EMBL/GenBank/DDBJ databases">
        <authorList>
            <person name="Peeters C."/>
        </authorList>
    </citation>
    <scope>NUCLEOTIDE SEQUENCE [LARGE SCALE GENOMIC DNA]</scope>
    <source>
        <strain evidence="4 5">LMG 23994</strain>
    </source>
</reference>
<gene>
    <name evidence="4" type="ORF">LMG23994_05714</name>
</gene>
<comment type="caution">
    <text evidence="4">The sequence shown here is derived from an EMBL/GenBank/DDBJ whole genome shotgun (WGS) entry which is preliminary data.</text>
</comment>
<evidence type="ECO:0000259" key="3">
    <source>
        <dbReference type="Pfam" id="PF05567"/>
    </source>
</evidence>
<dbReference type="Pfam" id="PF05567">
    <property type="entry name" value="T4P_PilY1"/>
    <property type="match status" value="1"/>
</dbReference>
<evidence type="ECO:0000256" key="2">
    <source>
        <dbReference type="ARBA" id="ARBA00022837"/>
    </source>
</evidence>
<feature type="domain" description="PilY1 beta-propeller" evidence="3">
    <location>
        <begin position="71"/>
        <end position="138"/>
    </location>
</feature>
<keyword evidence="2" id="KW-0106">Calcium</keyword>
<keyword evidence="5" id="KW-1185">Reference proteome</keyword>